<feature type="chain" id="PRO_5008088913" description="Autotransporter domain-containing protein" evidence="2">
    <location>
        <begin position="38"/>
        <end position="1698"/>
    </location>
</feature>
<keyword evidence="1 2" id="KW-0732">Signal</keyword>
<dbReference type="Pfam" id="PF12951">
    <property type="entry name" value="PATR"/>
    <property type="match status" value="5"/>
</dbReference>
<evidence type="ECO:0000313" key="4">
    <source>
        <dbReference type="EMBL" id="OAM89540.1"/>
    </source>
</evidence>
<dbReference type="InterPro" id="IPR013425">
    <property type="entry name" value="Autotrns_rpt"/>
</dbReference>
<evidence type="ECO:0000313" key="5">
    <source>
        <dbReference type="Proteomes" id="UP000078486"/>
    </source>
</evidence>
<name>A0A178IHU4_9BACT</name>
<organism evidence="4 5">
    <name type="scientific">Termitidicoccus mucosus</name>
    <dbReference type="NCBI Taxonomy" id="1184151"/>
    <lineage>
        <taxon>Bacteria</taxon>
        <taxon>Pseudomonadati</taxon>
        <taxon>Verrucomicrobiota</taxon>
        <taxon>Opitutia</taxon>
        <taxon>Opitutales</taxon>
        <taxon>Opitutaceae</taxon>
        <taxon>Termitidicoccus</taxon>
    </lineage>
</organism>
<accession>A0A178IHU4</accession>
<dbReference type="PROSITE" id="PS51208">
    <property type="entry name" value="AUTOTRANSPORTER"/>
    <property type="match status" value="1"/>
</dbReference>
<reference evidence="4 5" key="1">
    <citation type="submission" date="2016-01" db="EMBL/GenBank/DDBJ databases">
        <title>High potential of lignocellulose degradation of a new Verrucomicrobia species.</title>
        <authorList>
            <person name="Wang Y."/>
            <person name="Shi Y."/>
            <person name="Qiu Z."/>
            <person name="Liu S."/>
            <person name="Yang H."/>
        </authorList>
    </citation>
    <scope>NUCLEOTIDE SEQUENCE [LARGE SCALE GENOMIC DNA]</scope>
    <source>
        <strain evidence="4 5">TSB47</strain>
    </source>
</reference>
<proteinExistence type="predicted"/>
<dbReference type="SUPFAM" id="SSF103515">
    <property type="entry name" value="Autotransporter"/>
    <property type="match status" value="1"/>
</dbReference>
<comment type="caution">
    <text evidence="4">The sequence shown here is derived from an EMBL/GenBank/DDBJ whole genome shotgun (WGS) entry which is preliminary data.</text>
</comment>
<dbReference type="PANTHER" id="PTHR35037">
    <property type="entry name" value="C-TERMINAL REGION OF AIDA-LIKE PROTEIN"/>
    <property type="match status" value="1"/>
</dbReference>
<keyword evidence="5" id="KW-1185">Reference proteome</keyword>
<dbReference type="Proteomes" id="UP000078486">
    <property type="component" value="Unassembled WGS sequence"/>
</dbReference>
<dbReference type="NCBIfam" id="TIGR02601">
    <property type="entry name" value="autotrns_rpt"/>
    <property type="match status" value="4"/>
</dbReference>
<evidence type="ECO:0000256" key="2">
    <source>
        <dbReference type="SAM" id="SignalP"/>
    </source>
</evidence>
<evidence type="ECO:0000259" key="3">
    <source>
        <dbReference type="PROSITE" id="PS51208"/>
    </source>
</evidence>
<protein>
    <recommendedName>
        <fullName evidence="3">Autotransporter domain-containing protein</fullName>
    </recommendedName>
</protein>
<dbReference type="EMBL" id="LRRQ01000089">
    <property type="protein sequence ID" value="OAM89540.1"/>
    <property type="molecule type" value="Genomic_DNA"/>
</dbReference>
<dbReference type="InterPro" id="IPR006311">
    <property type="entry name" value="TAT_signal"/>
</dbReference>
<evidence type="ECO:0000256" key="1">
    <source>
        <dbReference type="ARBA" id="ARBA00022729"/>
    </source>
</evidence>
<dbReference type="Pfam" id="PF03797">
    <property type="entry name" value="Autotransporter"/>
    <property type="match status" value="1"/>
</dbReference>
<dbReference type="PROSITE" id="PS51318">
    <property type="entry name" value="TAT"/>
    <property type="match status" value="1"/>
</dbReference>
<dbReference type="SUPFAM" id="SSF51126">
    <property type="entry name" value="Pectin lyase-like"/>
    <property type="match status" value="4"/>
</dbReference>
<dbReference type="PANTHER" id="PTHR35037:SF3">
    <property type="entry name" value="C-TERMINAL REGION OF AIDA-LIKE PROTEIN"/>
    <property type="match status" value="1"/>
</dbReference>
<sequence>MSAAPVARASRRAGFLKNAAALFAALACLALAPRAGAQSGTITLTGGDPNAQTSWNTGTRWSDGLTPHADADYLVDSLTGFVMRSPQATPEISTFGGRSLTLRNNPAVAYTDWASNASRNAGPLAIKSGAGSILTINDLRLESYGSQAMIKHDFASAGAFTLAGNITLVTGTSRILLLAGSPQVTFVIKSNISGSGGLWLDNFDGASATNLFVLAGNNTYTGVTWLTGGTSFATNVALRLDSDAALGNTSGVKLDSSGASIDLNGHSVNLGALSGTFAASRITNRAAGTTGTATITVVSGTTLYAGILNNAPGALAVTKAGSGTLVLNGTSNTWSGDTRIDGGLLLVHGNAGSNPASAVTIANGAALGGTGTVGGIVTLQNGGVLRGAAGSTLTIGGLAFAGATGALDVTLGAPSATPLFQVNGNVALGGLVHIADATLAPGSYALAGYTGALTPGAGLAIGSVSAGIDKLILSVDTATAGKINLYYGDADYWTGGAGTWDAAAQNWTDYTATGSHAWRAGVLAQFRGPAATVTVGDTVSSAGLVFATDGWQLAGGTIALASPTSIIRVGDATAAAATFSTTIASAITGAGGIEKTDLGTLVLAGDNTYTGATIVREGALVLNGSHSAAAALIVKTGARLSGTGATSAIATIENGGILAATAGPAPLTLGGLVLSASSHLNLALGAPSVDALLQVNGDLTLDGILNITDIGGFGAGLYRIINYTGGLTDNGVEFGSILGIPSALLSLNTATAGQVNLIYQAANLWNTGNGTWSATGTAPWLLGQGADTATGFALFAGAPATVTVDNAAGPITPLGMQFATDGWLVTGGTLTTAGGATLTIRVGDGTPASAAFSATIASAIAGSGGIEKNDYGTLVLAGNNTHAGATTIRLGTLLVDGTHAAPAGGGYLVFEGGALGGSGRIAGAVAVENGGVLLGASGATFTTGNLTLAEGAIVNVALGSPAQSAAGATTLFRVNGDLVLDGTLHITDAGGMGPGLYRIFEYTGVLDDRGLELGTLPPPAYGAESLLTLDTAAAGQVNLLYGTADFWTGGNGIWDATTANWTDSGSATTRPWGGSFAIFRGASGTVTINAGSGSDAVAFNGAQFASDGYTLAGNVIVATTDPSIIRVGDGTGAGAAMTATVTAEITGAGGLDKTDLGTLVLAGNNTYTGATRLKAGTTRLTDGGSISAATIFPGARLEGAGTVRGNLVNNGILAPAAVTPPALTIQGDYTQTASGTFAVTLGVPNSLGALLVNGNASLAGELLVQNTPGFAPGPGSWYTILRAASITGTFDTLNATGTLSGPFAGMSGNWGRASQMLLFEVLYGATDVRLSFTQLSYASADALPGLTANQRAVGAAVDTLLASGSAYSLTGALNSLQTEGEVLATLNALSPQVYERYFAQALHSVDAGVRSIEGRLASTDGPKNKWSLWTELVVRSASFAGDADIRSANSHSYGAQAGVDRTFGERVTLGLFLSITDDDLDDRLEATRHLAGVYGRAAFGNAFADIVAGGGVETLDATRIINIPGHPGMTGYPAMPRASMDANEYFASARLGYALALGKTRFTPYAALQYMCWEADAFNERTAWDTQLRVGDMEGKSFATRLGFDLAWSFGKKTVYTPRLSLAWRHEFEDSARDISASIGGSPFTVRAQKPETDGFIAALGFDAALTARLTAYLGLAYERSTALKSALDANAGLMWKF</sequence>
<dbReference type="InterPro" id="IPR005546">
    <property type="entry name" value="Autotransporte_beta"/>
</dbReference>
<dbReference type="InterPro" id="IPR036709">
    <property type="entry name" value="Autotransporte_beta_dom_sf"/>
</dbReference>
<dbReference type="STRING" id="1184151.AW736_12735"/>
<gene>
    <name evidence="4" type="ORF">AW736_12735</name>
</gene>
<feature type="domain" description="Autotransporter" evidence="3">
    <location>
        <begin position="1421"/>
        <end position="1698"/>
    </location>
</feature>
<dbReference type="Gene3D" id="2.40.128.130">
    <property type="entry name" value="Autotransporter beta-domain"/>
    <property type="match status" value="1"/>
</dbReference>
<dbReference type="SMART" id="SM00869">
    <property type="entry name" value="Autotransporter"/>
    <property type="match status" value="1"/>
</dbReference>
<dbReference type="InterPro" id="IPR051551">
    <property type="entry name" value="Autotransporter_adhesion"/>
</dbReference>
<feature type="signal peptide" evidence="2">
    <location>
        <begin position="1"/>
        <end position="37"/>
    </location>
</feature>
<dbReference type="InterPro" id="IPR011050">
    <property type="entry name" value="Pectin_lyase_fold/virulence"/>
</dbReference>